<feature type="domain" description="D-glucuronyl C5-epimerase C-terminal" evidence="1">
    <location>
        <begin position="7"/>
        <end position="40"/>
    </location>
</feature>
<evidence type="ECO:0000313" key="2">
    <source>
        <dbReference type="EMBL" id="GAJ18373.1"/>
    </source>
</evidence>
<organism evidence="2">
    <name type="scientific">marine sediment metagenome</name>
    <dbReference type="NCBI Taxonomy" id="412755"/>
    <lineage>
        <taxon>unclassified sequences</taxon>
        <taxon>metagenomes</taxon>
        <taxon>ecological metagenomes</taxon>
    </lineage>
</organism>
<feature type="non-terminal residue" evidence="2">
    <location>
        <position position="40"/>
    </location>
</feature>
<protein>
    <recommendedName>
        <fullName evidence="1">D-glucuronyl C5-epimerase C-terminal domain-containing protein</fullName>
    </recommendedName>
</protein>
<dbReference type="EMBL" id="BARW01043196">
    <property type="protein sequence ID" value="GAJ18373.1"/>
    <property type="molecule type" value="Genomic_DNA"/>
</dbReference>
<dbReference type="Pfam" id="PF06662">
    <property type="entry name" value="C5-epim_C"/>
    <property type="match status" value="1"/>
</dbReference>
<name>X1ULM5_9ZZZZ</name>
<gene>
    <name evidence="2" type="ORF">S12H4_63451</name>
</gene>
<reference evidence="2" key="1">
    <citation type="journal article" date="2014" name="Front. Microbiol.">
        <title>High frequency of phylogenetically diverse reductive dehalogenase-homologous genes in deep subseafloor sedimentary metagenomes.</title>
        <authorList>
            <person name="Kawai M."/>
            <person name="Futagami T."/>
            <person name="Toyoda A."/>
            <person name="Takaki Y."/>
            <person name="Nishi S."/>
            <person name="Hori S."/>
            <person name="Arai W."/>
            <person name="Tsubouchi T."/>
            <person name="Morono Y."/>
            <person name="Uchiyama I."/>
            <person name="Ito T."/>
            <person name="Fujiyama A."/>
            <person name="Inagaki F."/>
            <person name="Takami H."/>
        </authorList>
    </citation>
    <scope>NUCLEOTIDE SEQUENCE</scope>
    <source>
        <strain evidence="2">Expedition CK06-06</strain>
    </source>
</reference>
<feature type="non-terminal residue" evidence="2">
    <location>
        <position position="1"/>
    </location>
</feature>
<comment type="caution">
    <text evidence="2">The sequence shown here is derived from an EMBL/GenBank/DDBJ whole genome shotgun (WGS) entry which is preliminary data.</text>
</comment>
<evidence type="ECO:0000259" key="1">
    <source>
        <dbReference type="Pfam" id="PF06662"/>
    </source>
</evidence>
<dbReference type="AlphaFoldDB" id="X1ULM5"/>
<proteinExistence type="predicted"/>
<sequence>NNLVEKDGFGVWEYHFDYPRFSLDAPWLSAMSQGEGISVL</sequence>
<accession>X1ULM5</accession>
<dbReference type="InterPro" id="IPR010598">
    <property type="entry name" value="C5-epim_C"/>
</dbReference>